<feature type="domain" description="DHHA1" evidence="2">
    <location>
        <begin position="230"/>
        <end position="307"/>
    </location>
</feature>
<evidence type="ECO:0000313" key="4">
    <source>
        <dbReference type="Proteomes" id="UP000178783"/>
    </source>
</evidence>
<reference evidence="3 4" key="1">
    <citation type="journal article" date="2016" name="Nat. Commun.">
        <title>Thousands of microbial genomes shed light on interconnected biogeochemical processes in an aquifer system.</title>
        <authorList>
            <person name="Anantharaman K."/>
            <person name="Brown C.T."/>
            <person name="Hug L.A."/>
            <person name="Sharon I."/>
            <person name="Castelle C.J."/>
            <person name="Probst A.J."/>
            <person name="Thomas B.C."/>
            <person name="Singh A."/>
            <person name="Wilkins M.J."/>
            <person name="Karaoz U."/>
            <person name="Brodie E.L."/>
            <person name="Williams K.H."/>
            <person name="Hubbard S.S."/>
            <person name="Banfield J.F."/>
        </authorList>
    </citation>
    <scope>NUCLEOTIDE SEQUENCE [LARGE SCALE GENOMIC DNA]</scope>
</reference>
<dbReference type="PANTHER" id="PTHR47618">
    <property type="entry name" value="BIFUNCTIONAL OLIGORIBONUCLEASE AND PAP PHOSPHATASE NRNA"/>
    <property type="match status" value="1"/>
</dbReference>
<sequence length="317" mass="35031">MDNQLFIKAYNLIKSSVNILVVIHDNPDGDAIASACLMAEVLSLIDKNYTLYCQSQTNLQFGFLPHLEKFTTSLVNFNFGLIIALDCGSLKRTKLEEKIANRLPHQLALEIDHHPKIEGYADLEIRDPAAAATTEILYYFLKANKIKINKNLANCVLTGIMTDTSNFLYPSTSPQTINIASEMLMKGARLPQIMENTWRNKSIASMKTWGKAMSNLQINKTYGLAFTALLAEDVPADATEEDLEGMSGFLSNLDKVNGLILLRELKDGKIKGSLRTAKPNVDVSRLAQILGGGGHPRAAGFTIEGRLEKTEKGWKVI</sequence>
<dbReference type="InterPro" id="IPR003156">
    <property type="entry name" value="DHHA1_dom"/>
</dbReference>
<protein>
    <recommendedName>
        <fullName evidence="5">DDH domain-containing protein</fullName>
    </recommendedName>
</protein>
<dbReference type="Gene3D" id="3.10.310.30">
    <property type="match status" value="1"/>
</dbReference>
<dbReference type="Proteomes" id="UP000178783">
    <property type="component" value="Unassembled WGS sequence"/>
</dbReference>
<evidence type="ECO:0000313" key="3">
    <source>
        <dbReference type="EMBL" id="OGF23764.1"/>
    </source>
</evidence>
<dbReference type="Pfam" id="PF01368">
    <property type="entry name" value="DHH"/>
    <property type="match status" value="1"/>
</dbReference>
<dbReference type="AlphaFoldDB" id="A0A1F5SAN3"/>
<evidence type="ECO:0000259" key="2">
    <source>
        <dbReference type="Pfam" id="PF02272"/>
    </source>
</evidence>
<dbReference type="SUPFAM" id="SSF64182">
    <property type="entry name" value="DHH phosphoesterases"/>
    <property type="match status" value="1"/>
</dbReference>
<accession>A0A1F5SAN3</accession>
<dbReference type="InterPro" id="IPR038763">
    <property type="entry name" value="DHH_sf"/>
</dbReference>
<proteinExistence type="predicted"/>
<evidence type="ECO:0000259" key="1">
    <source>
        <dbReference type="Pfam" id="PF01368"/>
    </source>
</evidence>
<comment type="caution">
    <text evidence="3">The sequence shown here is derived from an EMBL/GenBank/DDBJ whole genome shotgun (WGS) entry which is preliminary data.</text>
</comment>
<dbReference type="InterPro" id="IPR051319">
    <property type="entry name" value="Oligoribo/pAp-PDE_c-di-AMP_PDE"/>
</dbReference>
<dbReference type="InterPro" id="IPR001667">
    <property type="entry name" value="DDH_dom"/>
</dbReference>
<organism evidence="3 4">
    <name type="scientific">Candidatus Falkowbacteria bacterium RIFCSPLOWO2_02_FULL_45_21</name>
    <dbReference type="NCBI Taxonomy" id="1797989"/>
    <lineage>
        <taxon>Bacteria</taxon>
        <taxon>Candidatus Falkowiibacteriota</taxon>
    </lineage>
</organism>
<dbReference type="GO" id="GO:0003676">
    <property type="term" value="F:nucleic acid binding"/>
    <property type="evidence" value="ECO:0007669"/>
    <property type="project" value="InterPro"/>
</dbReference>
<name>A0A1F5SAN3_9BACT</name>
<gene>
    <name evidence="3" type="ORF">A3H66_01360</name>
</gene>
<dbReference type="PANTHER" id="PTHR47618:SF1">
    <property type="entry name" value="BIFUNCTIONAL OLIGORIBONUCLEASE AND PAP PHOSPHATASE NRNA"/>
    <property type="match status" value="1"/>
</dbReference>
<feature type="domain" description="DDH" evidence="1">
    <location>
        <begin position="18"/>
        <end position="160"/>
    </location>
</feature>
<dbReference type="STRING" id="1797989.A3H66_01360"/>
<dbReference type="Gene3D" id="3.90.1640.10">
    <property type="entry name" value="inorganic pyrophosphatase (n-terminal core)"/>
    <property type="match status" value="1"/>
</dbReference>
<dbReference type="EMBL" id="MFFW01000052">
    <property type="protein sequence ID" value="OGF23764.1"/>
    <property type="molecule type" value="Genomic_DNA"/>
</dbReference>
<dbReference type="Pfam" id="PF02272">
    <property type="entry name" value="DHHA1"/>
    <property type="match status" value="1"/>
</dbReference>
<evidence type="ECO:0008006" key="5">
    <source>
        <dbReference type="Google" id="ProtNLM"/>
    </source>
</evidence>